<gene>
    <name evidence="1" type="ORF">AVDCRST_MAG88-3433</name>
</gene>
<sequence length="121" mass="12798">MRSGLVARPTVRVIVPLIAAALSASKDHDVPVTSRAVSTPMRIRVTRDRGRGCGMGPSAARSEHPPGGLAVLLLYFAPRQGRCPAARGPVVATWLFRVVRCRASPAPPASIDHPPPLPIGR</sequence>
<dbReference type="EMBL" id="CADCWM010000826">
    <property type="protein sequence ID" value="CAA9581821.1"/>
    <property type="molecule type" value="Genomic_DNA"/>
</dbReference>
<dbReference type="AlphaFoldDB" id="A0A6J4VLH2"/>
<organism evidence="1">
    <name type="scientific">uncultured Thermomicrobiales bacterium</name>
    <dbReference type="NCBI Taxonomy" id="1645740"/>
    <lineage>
        <taxon>Bacteria</taxon>
        <taxon>Pseudomonadati</taxon>
        <taxon>Thermomicrobiota</taxon>
        <taxon>Thermomicrobia</taxon>
        <taxon>Thermomicrobiales</taxon>
        <taxon>environmental samples</taxon>
    </lineage>
</organism>
<protein>
    <submittedName>
        <fullName evidence="1">Uncharacterized protein</fullName>
    </submittedName>
</protein>
<reference evidence="1" key="1">
    <citation type="submission" date="2020-02" db="EMBL/GenBank/DDBJ databases">
        <authorList>
            <person name="Meier V. D."/>
        </authorList>
    </citation>
    <scope>NUCLEOTIDE SEQUENCE</scope>
    <source>
        <strain evidence="1">AVDCRST_MAG88</strain>
    </source>
</reference>
<name>A0A6J4VLH2_9BACT</name>
<proteinExistence type="predicted"/>
<accession>A0A6J4VLH2</accession>
<evidence type="ECO:0000313" key="1">
    <source>
        <dbReference type="EMBL" id="CAA9581821.1"/>
    </source>
</evidence>